<feature type="region of interest" description="Disordered" evidence="1">
    <location>
        <begin position="23"/>
        <end position="51"/>
    </location>
</feature>
<keyword evidence="3" id="KW-1185">Reference proteome</keyword>
<name>L9KJK6_TUPCH</name>
<dbReference type="Proteomes" id="UP000011518">
    <property type="component" value="Unassembled WGS sequence"/>
</dbReference>
<evidence type="ECO:0000256" key="1">
    <source>
        <dbReference type="SAM" id="MobiDB-lite"/>
    </source>
</evidence>
<feature type="compositionally biased region" description="Polar residues" evidence="1">
    <location>
        <begin position="27"/>
        <end position="37"/>
    </location>
</feature>
<gene>
    <name evidence="2" type="ORF">TREES_T100001714</name>
</gene>
<proteinExistence type="predicted"/>
<reference evidence="3" key="2">
    <citation type="journal article" date="2013" name="Nat. Commun.">
        <title>Genome of the Chinese tree shrew.</title>
        <authorList>
            <person name="Fan Y."/>
            <person name="Huang Z.Y."/>
            <person name="Cao C.C."/>
            <person name="Chen C.S."/>
            <person name="Chen Y.X."/>
            <person name="Fan D.D."/>
            <person name="He J."/>
            <person name="Hou H.L."/>
            <person name="Hu L."/>
            <person name="Hu X.T."/>
            <person name="Jiang X.T."/>
            <person name="Lai R."/>
            <person name="Lang Y.S."/>
            <person name="Liang B."/>
            <person name="Liao S.G."/>
            <person name="Mu D."/>
            <person name="Ma Y.Y."/>
            <person name="Niu Y.Y."/>
            <person name="Sun X.Q."/>
            <person name="Xia J.Q."/>
            <person name="Xiao J."/>
            <person name="Xiong Z.Q."/>
            <person name="Xu L."/>
            <person name="Yang L."/>
            <person name="Zhang Y."/>
            <person name="Zhao W."/>
            <person name="Zhao X.D."/>
            <person name="Zheng Y.T."/>
            <person name="Zhou J.M."/>
            <person name="Zhu Y.B."/>
            <person name="Zhang G.J."/>
            <person name="Wang J."/>
            <person name="Yao Y.G."/>
        </authorList>
    </citation>
    <scope>NUCLEOTIDE SEQUENCE [LARGE SCALE GENOMIC DNA]</scope>
</reference>
<reference evidence="3" key="1">
    <citation type="submission" date="2012-07" db="EMBL/GenBank/DDBJ databases">
        <title>Genome of the Chinese tree shrew, a rising model animal genetically related to primates.</title>
        <authorList>
            <person name="Zhang G."/>
            <person name="Fan Y."/>
            <person name="Yao Y."/>
            <person name="Huang Z."/>
        </authorList>
    </citation>
    <scope>NUCLEOTIDE SEQUENCE [LARGE SCALE GENOMIC DNA]</scope>
</reference>
<sequence length="285" mass="30376">MGPSNELLAPQAAVESLAELTCPGQEAPSSCTGTAKTGESERSVGGLASSGHRMTTLCRGLPLDFQMNELRPRPVHSGCPPGVGHSLRARVSFPLRTWAVRGRFLLGEETVAGTGAGTSAPDILATRLDLGKMRLGGAMSRSRGFSKRPVAAYVRITCKLLRGARPPCSSGAGTADEPLPYLQGQRIRRPPCHPQLGLWEPEQLGSPPVCTTAPLQTSHRALPSRSPARSDSRALVCFPPPGATCVIARRCLVTQEQKSSKAWRKLEGGSAVRRPWQDTLTGCRQ</sequence>
<accession>L9KJK6</accession>
<dbReference type="InParanoid" id="L9KJK6"/>
<protein>
    <submittedName>
        <fullName evidence="2">Uncharacterized protein</fullName>
    </submittedName>
</protein>
<evidence type="ECO:0000313" key="3">
    <source>
        <dbReference type="Proteomes" id="UP000011518"/>
    </source>
</evidence>
<organism evidence="2 3">
    <name type="scientific">Tupaia chinensis</name>
    <name type="common">Chinese tree shrew</name>
    <name type="synonym">Tupaia belangeri chinensis</name>
    <dbReference type="NCBI Taxonomy" id="246437"/>
    <lineage>
        <taxon>Eukaryota</taxon>
        <taxon>Metazoa</taxon>
        <taxon>Chordata</taxon>
        <taxon>Craniata</taxon>
        <taxon>Vertebrata</taxon>
        <taxon>Euteleostomi</taxon>
        <taxon>Mammalia</taxon>
        <taxon>Eutheria</taxon>
        <taxon>Euarchontoglires</taxon>
        <taxon>Scandentia</taxon>
        <taxon>Tupaiidae</taxon>
        <taxon>Tupaia</taxon>
    </lineage>
</organism>
<dbReference type="EMBL" id="KB320797">
    <property type="protein sequence ID" value="ELW62918.1"/>
    <property type="molecule type" value="Genomic_DNA"/>
</dbReference>
<dbReference type="AlphaFoldDB" id="L9KJK6"/>
<evidence type="ECO:0000313" key="2">
    <source>
        <dbReference type="EMBL" id="ELW62918.1"/>
    </source>
</evidence>